<proteinExistence type="predicted"/>
<organism evidence="1 2">
    <name type="scientific">Candidatus Schekmanbacteria bacterium GWA2_38_11</name>
    <dbReference type="NCBI Taxonomy" id="1817876"/>
    <lineage>
        <taxon>Bacteria</taxon>
        <taxon>Candidatus Schekmaniibacteriota</taxon>
    </lineage>
</organism>
<comment type="caution">
    <text evidence="1">The sequence shown here is derived from an EMBL/GenBank/DDBJ whole genome shotgun (WGS) entry which is preliminary data.</text>
</comment>
<accession>A0A1F7RP25</accession>
<gene>
    <name evidence="1" type="ORF">A2042_07100</name>
</gene>
<evidence type="ECO:0000313" key="2">
    <source>
        <dbReference type="Proteomes" id="UP000178526"/>
    </source>
</evidence>
<reference evidence="1 2" key="1">
    <citation type="journal article" date="2016" name="Nat. Commun.">
        <title>Thousands of microbial genomes shed light on interconnected biogeochemical processes in an aquifer system.</title>
        <authorList>
            <person name="Anantharaman K."/>
            <person name="Brown C.T."/>
            <person name="Hug L.A."/>
            <person name="Sharon I."/>
            <person name="Castelle C.J."/>
            <person name="Probst A.J."/>
            <person name="Thomas B.C."/>
            <person name="Singh A."/>
            <person name="Wilkins M.J."/>
            <person name="Karaoz U."/>
            <person name="Brodie E.L."/>
            <person name="Williams K.H."/>
            <person name="Hubbard S.S."/>
            <person name="Banfield J.F."/>
        </authorList>
    </citation>
    <scope>NUCLEOTIDE SEQUENCE [LARGE SCALE GENOMIC DNA]</scope>
</reference>
<sequence>MIQQTIFPFKIKTTKEVLTARTMYPVFTVMIKRDLSCLDFYTLRPCQGFLIKYKSNKINSIIYYI</sequence>
<protein>
    <submittedName>
        <fullName evidence="1">Uncharacterized protein</fullName>
    </submittedName>
</protein>
<dbReference type="EMBL" id="MGDB01000010">
    <property type="protein sequence ID" value="OGL43211.1"/>
    <property type="molecule type" value="Genomic_DNA"/>
</dbReference>
<evidence type="ECO:0000313" key="1">
    <source>
        <dbReference type="EMBL" id="OGL43211.1"/>
    </source>
</evidence>
<dbReference type="AlphaFoldDB" id="A0A1F7RP25"/>
<dbReference type="Proteomes" id="UP000178526">
    <property type="component" value="Unassembled WGS sequence"/>
</dbReference>
<name>A0A1F7RP25_9BACT</name>